<feature type="transmembrane region" description="Helical" evidence="1">
    <location>
        <begin position="288"/>
        <end position="308"/>
    </location>
</feature>
<protein>
    <recommendedName>
        <fullName evidence="3">Beta-carotene 15,15'-monooxygenase</fullName>
    </recommendedName>
</protein>
<keyword evidence="1" id="KW-1133">Transmembrane helix</keyword>
<dbReference type="EMBL" id="FLUM01000001">
    <property type="protein sequence ID" value="SBV95629.1"/>
    <property type="molecule type" value="Genomic_DNA"/>
</dbReference>
<evidence type="ECO:0008006" key="3">
    <source>
        <dbReference type="Google" id="ProtNLM"/>
    </source>
</evidence>
<name>A0A212J887_9BACT</name>
<feature type="transmembrane region" description="Helical" evidence="1">
    <location>
        <begin position="264"/>
        <end position="282"/>
    </location>
</feature>
<keyword evidence="1" id="KW-0472">Membrane</keyword>
<feature type="transmembrane region" description="Helical" evidence="1">
    <location>
        <begin position="181"/>
        <end position="201"/>
    </location>
</feature>
<feature type="transmembrane region" description="Helical" evidence="1">
    <location>
        <begin position="147"/>
        <end position="169"/>
    </location>
</feature>
<dbReference type="RefSeq" id="WP_296939401.1">
    <property type="nucleotide sequence ID" value="NZ_LT599032.1"/>
</dbReference>
<proteinExistence type="predicted"/>
<reference evidence="2" key="1">
    <citation type="submission" date="2016-04" db="EMBL/GenBank/DDBJ databases">
        <authorList>
            <person name="Evans L.H."/>
            <person name="Alamgir A."/>
            <person name="Owens N."/>
            <person name="Weber N.D."/>
            <person name="Virtaneva K."/>
            <person name="Barbian K."/>
            <person name="Babar A."/>
            <person name="Rosenke K."/>
        </authorList>
    </citation>
    <scope>NUCLEOTIDE SEQUENCE</scope>
    <source>
        <strain evidence="2">86-1</strain>
    </source>
</reference>
<feature type="transmembrane region" description="Helical" evidence="1">
    <location>
        <begin position="56"/>
        <end position="81"/>
    </location>
</feature>
<gene>
    <name evidence="2" type="ORF">KL86DYS1_11443</name>
</gene>
<sequence length="335" mass="38068">MTAVPKSYKKNVADGNGMLVFSIVFAIIIRLVYFLYFDFTHSSPANGYLWIPLSTIFTNHLVSLICSSLFIAGMAILATHINTTHVFIRRKTILLPAVVILLFSCHPRFMLMSAECISALLFLIIIYMLFGAYNSTSKQIYAFKVSFMLALGSLFTPALLVYLPVLWIVLGMMRCFNFKSLLASFLGVSILYFPAFSYYFLTDSLDTFLIPFVSVNVQKLADFSFYQLNAGNWIILGFSLILLAVIVSDNYINRHKDKIKTRAYLRLLTFTVVFCILAYLFLSIDFIVYLFIALVAGAFLLSHFFALAEKRGSVILFYVSMLFYILVCFLPFLSL</sequence>
<feature type="transmembrane region" description="Helical" evidence="1">
    <location>
        <begin position="315"/>
        <end position="333"/>
    </location>
</feature>
<evidence type="ECO:0000256" key="1">
    <source>
        <dbReference type="SAM" id="Phobius"/>
    </source>
</evidence>
<feature type="transmembrane region" description="Helical" evidence="1">
    <location>
        <begin position="117"/>
        <end position="135"/>
    </location>
</feature>
<feature type="transmembrane region" description="Helical" evidence="1">
    <location>
        <begin position="12"/>
        <end position="36"/>
    </location>
</feature>
<feature type="transmembrane region" description="Helical" evidence="1">
    <location>
        <begin position="93"/>
        <end position="111"/>
    </location>
</feature>
<dbReference type="AlphaFoldDB" id="A0A212J887"/>
<organism evidence="2">
    <name type="scientific">uncultured Dysgonomonas sp</name>
    <dbReference type="NCBI Taxonomy" id="206096"/>
    <lineage>
        <taxon>Bacteria</taxon>
        <taxon>Pseudomonadati</taxon>
        <taxon>Bacteroidota</taxon>
        <taxon>Bacteroidia</taxon>
        <taxon>Bacteroidales</taxon>
        <taxon>Dysgonomonadaceae</taxon>
        <taxon>Dysgonomonas</taxon>
        <taxon>environmental samples</taxon>
    </lineage>
</organism>
<accession>A0A212J887</accession>
<keyword evidence="1" id="KW-0812">Transmembrane</keyword>
<feature type="transmembrane region" description="Helical" evidence="1">
    <location>
        <begin position="233"/>
        <end position="252"/>
    </location>
</feature>
<evidence type="ECO:0000313" key="2">
    <source>
        <dbReference type="EMBL" id="SBV95629.1"/>
    </source>
</evidence>